<evidence type="ECO:0000256" key="2">
    <source>
        <dbReference type="SAM" id="Phobius"/>
    </source>
</evidence>
<dbReference type="RefSeq" id="WP_344344804.1">
    <property type="nucleotide sequence ID" value="NZ_BAAAQT010000008.1"/>
</dbReference>
<feature type="transmembrane region" description="Helical" evidence="2">
    <location>
        <begin position="92"/>
        <end position="111"/>
    </location>
</feature>
<feature type="transmembrane region" description="Helical" evidence="2">
    <location>
        <begin position="199"/>
        <end position="219"/>
    </location>
</feature>
<gene>
    <name evidence="3" type="ORF">GCM10009846_29030</name>
</gene>
<feature type="compositionally biased region" description="Low complexity" evidence="1">
    <location>
        <begin position="28"/>
        <end position="48"/>
    </location>
</feature>
<feature type="transmembrane region" description="Helical" evidence="2">
    <location>
        <begin position="231"/>
        <end position="255"/>
    </location>
</feature>
<keyword evidence="2" id="KW-0812">Transmembrane</keyword>
<feature type="compositionally biased region" description="Low complexity" evidence="1">
    <location>
        <begin position="325"/>
        <end position="340"/>
    </location>
</feature>
<reference evidence="3 4" key="1">
    <citation type="journal article" date="2019" name="Int. J. Syst. Evol. Microbiol.">
        <title>The Global Catalogue of Microorganisms (GCM) 10K type strain sequencing project: providing services to taxonomists for standard genome sequencing and annotation.</title>
        <authorList>
            <consortium name="The Broad Institute Genomics Platform"/>
            <consortium name="The Broad Institute Genome Sequencing Center for Infectious Disease"/>
            <person name="Wu L."/>
            <person name="Ma J."/>
        </authorList>
    </citation>
    <scope>NUCLEOTIDE SEQUENCE [LARGE SCALE GENOMIC DNA]</scope>
    <source>
        <strain evidence="3 4">JCM 16026</strain>
    </source>
</reference>
<protein>
    <submittedName>
        <fullName evidence="3">Uncharacterized protein</fullName>
    </submittedName>
</protein>
<accession>A0ABN3AXW6</accession>
<feature type="compositionally biased region" description="Low complexity" evidence="1">
    <location>
        <begin position="275"/>
        <end position="302"/>
    </location>
</feature>
<organism evidence="3 4">
    <name type="scientific">Agrococcus versicolor</name>
    <dbReference type="NCBI Taxonomy" id="501482"/>
    <lineage>
        <taxon>Bacteria</taxon>
        <taxon>Bacillati</taxon>
        <taxon>Actinomycetota</taxon>
        <taxon>Actinomycetes</taxon>
        <taxon>Micrococcales</taxon>
        <taxon>Microbacteriaceae</taxon>
        <taxon>Agrococcus</taxon>
    </lineage>
</organism>
<keyword evidence="2" id="KW-1133">Transmembrane helix</keyword>
<evidence type="ECO:0000313" key="4">
    <source>
        <dbReference type="Proteomes" id="UP001501599"/>
    </source>
</evidence>
<feature type="region of interest" description="Disordered" evidence="1">
    <location>
        <begin position="1"/>
        <end position="48"/>
    </location>
</feature>
<proteinExistence type="predicted"/>
<keyword evidence="2" id="KW-0472">Membrane</keyword>
<sequence>MTDDAARRQQPMSPQPAGAALGHGPGHAPGQAPGHAPGQAPGAPSGGRPPRRVLGIQPVLLVGIVLLTLVTLLTIVLIFIGDIETQAPRVVWTVIAFLGFTALLALDLALARRSALPLVIGVTANVYLLAILMLATWVDVRSVEHAGSYDPYAYEYEPPLGIRLIGVYLLALVVVRAAAAGAWALIALGRRGMLAVSRVVGVVAAVLLGLAGVLLTLHLAITPFGIEVGDLYWRCTVAIVVLAALAACVTILLYWSRRQLEPRPALVPAATLPDAGRGWPAPGPQQGWAPQPGAQQGWAQPGGQQGWPGQGGAQQGWPGQGGAQQGWPQPQQQAPQQVPNPMQPAPQDPQQPWGRPPA</sequence>
<feature type="transmembrane region" description="Helical" evidence="2">
    <location>
        <begin position="160"/>
        <end position="187"/>
    </location>
</feature>
<keyword evidence="4" id="KW-1185">Reference proteome</keyword>
<comment type="caution">
    <text evidence="3">The sequence shown here is derived from an EMBL/GenBank/DDBJ whole genome shotgun (WGS) entry which is preliminary data.</text>
</comment>
<dbReference type="EMBL" id="BAAAQT010000008">
    <property type="protein sequence ID" value="GAA2176198.1"/>
    <property type="molecule type" value="Genomic_DNA"/>
</dbReference>
<feature type="compositionally biased region" description="Gly residues" evidence="1">
    <location>
        <begin position="303"/>
        <end position="324"/>
    </location>
</feature>
<evidence type="ECO:0000256" key="1">
    <source>
        <dbReference type="SAM" id="MobiDB-lite"/>
    </source>
</evidence>
<feature type="transmembrane region" description="Helical" evidence="2">
    <location>
        <begin position="58"/>
        <end position="80"/>
    </location>
</feature>
<name>A0ABN3AXW6_9MICO</name>
<feature type="transmembrane region" description="Helical" evidence="2">
    <location>
        <begin position="118"/>
        <end position="140"/>
    </location>
</feature>
<feature type="region of interest" description="Disordered" evidence="1">
    <location>
        <begin position="271"/>
        <end position="358"/>
    </location>
</feature>
<feature type="compositionally biased region" description="Pro residues" evidence="1">
    <location>
        <begin position="341"/>
        <end position="358"/>
    </location>
</feature>
<evidence type="ECO:0000313" key="3">
    <source>
        <dbReference type="EMBL" id="GAA2176198.1"/>
    </source>
</evidence>
<dbReference type="Proteomes" id="UP001501599">
    <property type="component" value="Unassembled WGS sequence"/>
</dbReference>